<organism evidence="2 3">
    <name type="scientific">Paracoccus panacisoli</name>
    <dbReference type="NCBI Taxonomy" id="1510163"/>
    <lineage>
        <taxon>Bacteria</taxon>
        <taxon>Pseudomonadati</taxon>
        <taxon>Pseudomonadota</taxon>
        <taxon>Alphaproteobacteria</taxon>
        <taxon>Rhodobacterales</taxon>
        <taxon>Paracoccaceae</taxon>
        <taxon>Paracoccus</taxon>
    </lineage>
</organism>
<evidence type="ECO:0000313" key="2">
    <source>
        <dbReference type="EMBL" id="MFC0812401.1"/>
    </source>
</evidence>
<proteinExistence type="predicted"/>
<name>A0ABV6T578_9RHOB</name>
<reference evidence="2 3" key="1">
    <citation type="submission" date="2024-09" db="EMBL/GenBank/DDBJ databases">
        <authorList>
            <person name="Sun Q."/>
            <person name="Mori K."/>
        </authorList>
    </citation>
    <scope>NUCLEOTIDE SEQUENCE [LARGE SCALE GENOMIC DNA]</scope>
    <source>
        <strain evidence="2 3">KCTC 42086</strain>
    </source>
</reference>
<protein>
    <submittedName>
        <fullName evidence="2">Uncharacterized protein</fullName>
    </submittedName>
</protein>
<sequence length="259" mass="25942">MKYRTILAGLAFGLLASPALAAQCGGTVSFPAGATGTVVKGSVSGLETCDYTLSARKGQTLRASLGDSRLDLIAVEPVEHDFVSGDALVLDRTGPVTLRVLQTRAAARQSQAARPFKLSVSIDGPLPKSKGAAQSAGTAAAPAVKTAGKPAAKAAGNQCEGSGALTGGTANMSGALAGDAVCRYTLSGKAGQSVSLLLDAPAGVEVWLRAPGADTAMPLDPSSAVTLEASGDYAVTIGRTRNDARKGGTRNFSAVLNVE</sequence>
<dbReference type="Proteomes" id="UP001589920">
    <property type="component" value="Unassembled WGS sequence"/>
</dbReference>
<dbReference type="RefSeq" id="WP_394320083.1">
    <property type="nucleotide sequence ID" value="NZ_JBHMQU010000046.1"/>
</dbReference>
<feature type="chain" id="PRO_5046673036" evidence="1">
    <location>
        <begin position="22"/>
        <end position="259"/>
    </location>
</feature>
<feature type="signal peptide" evidence="1">
    <location>
        <begin position="1"/>
        <end position="21"/>
    </location>
</feature>
<accession>A0ABV6T578</accession>
<evidence type="ECO:0000256" key="1">
    <source>
        <dbReference type="SAM" id="SignalP"/>
    </source>
</evidence>
<keyword evidence="1" id="KW-0732">Signal</keyword>
<dbReference type="Gene3D" id="2.60.120.380">
    <property type="match status" value="2"/>
</dbReference>
<gene>
    <name evidence="2" type="ORF">ACFHYO_09780</name>
</gene>
<evidence type="ECO:0000313" key="3">
    <source>
        <dbReference type="Proteomes" id="UP001589920"/>
    </source>
</evidence>
<comment type="caution">
    <text evidence="2">The sequence shown here is derived from an EMBL/GenBank/DDBJ whole genome shotgun (WGS) entry which is preliminary data.</text>
</comment>
<keyword evidence="3" id="KW-1185">Reference proteome</keyword>
<dbReference type="EMBL" id="JBHMQU010000046">
    <property type="protein sequence ID" value="MFC0812401.1"/>
    <property type="molecule type" value="Genomic_DNA"/>
</dbReference>